<comment type="subcellular location">
    <subcellularLocation>
        <location evidence="3">Cytoplasm</location>
        <location evidence="3">Cell cortex</location>
    </subcellularLocation>
    <subcellularLocation>
        <location evidence="1">Cytoplasm</location>
        <location evidence="1">Cytoskeleton</location>
        <location evidence="1">Microtubule organizing center</location>
        <location evidence="1">Centrosome</location>
        <location evidence="1">Centriole</location>
    </subcellularLocation>
    <subcellularLocation>
        <location evidence="2">Cytoplasm</location>
        <location evidence="2">Cytoskeleton</location>
        <location evidence="2">Spindle</location>
    </subcellularLocation>
</comment>
<dbReference type="GO" id="GO:0000743">
    <property type="term" value="P:nuclear migration involved in conjugation with cellular fusion"/>
    <property type="evidence" value="ECO:0007669"/>
    <property type="project" value="TreeGrafter"/>
</dbReference>
<dbReference type="PANTHER" id="PTHR18916:SF6">
    <property type="entry name" value="DYNACTIN SUBUNIT 1"/>
    <property type="match status" value="1"/>
</dbReference>
<protein>
    <recommendedName>
        <fullName evidence="15">CAP-Gly domain-containing protein</fullName>
    </recommendedName>
</protein>
<dbReference type="GO" id="GO:0005819">
    <property type="term" value="C:spindle"/>
    <property type="evidence" value="ECO:0007669"/>
    <property type="project" value="UniProtKB-SubCell"/>
</dbReference>
<reference evidence="16 17" key="1">
    <citation type="submission" date="2024-01" db="EMBL/GenBank/DDBJ databases">
        <title>A draft genome for a cacao thread blight-causing isolate of Paramarasmius palmivorus.</title>
        <authorList>
            <person name="Baruah I.K."/>
            <person name="Bukari Y."/>
            <person name="Amoako-Attah I."/>
            <person name="Meinhardt L.W."/>
            <person name="Bailey B.A."/>
            <person name="Cohen S.P."/>
        </authorList>
    </citation>
    <scope>NUCLEOTIDE SEQUENCE [LARGE SCALE GENOMIC DNA]</scope>
    <source>
        <strain evidence="16 17">GH-12</strain>
    </source>
</reference>
<evidence type="ECO:0000256" key="1">
    <source>
        <dbReference type="ARBA" id="ARBA00004114"/>
    </source>
</evidence>
<feature type="compositionally biased region" description="Low complexity" evidence="14">
    <location>
        <begin position="122"/>
        <end position="144"/>
    </location>
</feature>
<evidence type="ECO:0000313" key="16">
    <source>
        <dbReference type="EMBL" id="KAK7035364.1"/>
    </source>
</evidence>
<dbReference type="Pfam" id="PF01302">
    <property type="entry name" value="CAP_GLY"/>
    <property type="match status" value="1"/>
</dbReference>
<keyword evidence="11" id="KW-0206">Cytoskeleton</keyword>
<dbReference type="InterPro" id="IPR022157">
    <property type="entry name" value="Dynactin"/>
</dbReference>
<evidence type="ECO:0000256" key="12">
    <source>
        <dbReference type="ARBA" id="ARBA00023306"/>
    </source>
</evidence>
<feature type="compositionally biased region" description="Low complexity" evidence="14">
    <location>
        <begin position="176"/>
        <end position="187"/>
    </location>
</feature>
<evidence type="ECO:0000256" key="9">
    <source>
        <dbReference type="ARBA" id="ARBA00023017"/>
    </source>
</evidence>
<feature type="compositionally biased region" description="Polar residues" evidence="14">
    <location>
        <begin position="207"/>
        <end position="218"/>
    </location>
</feature>
<dbReference type="Pfam" id="PF12455">
    <property type="entry name" value="Dynactin"/>
    <property type="match status" value="1"/>
</dbReference>
<evidence type="ECO:0000256" key="6">
    <source>
        <dbReference type="ARBA" id="ARBA00022618"/>
    </source>
</evidence>
<dbReference type="GO" id="GO:0005814">
    <property type="term" value="C:centriole"/>
    <property type="evidence" value="ECO:0007669"/>
    <property type="project" value="UniProtKB-SubCell"/>
</dbReference>
<feature type="compositionally biased region" description="Polar residues" evidence="14">
    <location>
        <begin position="145"/>
        <end position="171"/>
    </location>
</feature>
<feature type="coiled-coil region" evidence="13">
    <location>
        <begin position="1002"/>
        <end position="1074"/>
    </location>
</feature>
<organism evidence="16 17">
    <name type="scientific">Paramarasmius palmivorus</name>
    <dbReference type="NCBI Taxonomy" id="297713"/>
    <lineage>
        <taxon>Eukaryota</taxon>
        <taxon>Fungi</taxon>
        <taxon>Dikarya</taxon>
        <taxon>Basidiomycota</taxon>
        <taxon>Agaricomycotina</taxon>
        <taxon>Agaricomycetes</taxon>
        <taxon>Agaricomycetidae</taxon>
        <taxon>Agaricales</taxon>
        <taxon>Marasmiineae</taxon>
        <taxon>Marasmiaceae</taxon>
        <taxon>Paramarasmius</taxon>
    </lineage>
</organism>
<evidence type="ECO:0000256" key="5">
    <source>
        <dbReference type="ARBA" id="ARBA00022490"/>
    </source>
</evidence>
<keyword evidence="10 13" id="KW-0175">Coiled coil</keyword>
<dbReference type="PROSITE" id="PS50245">
    <property type="entry name" value="CAP_GLY_2"/>
    <property type="match status" value="1"/>
</dbReference>
<dbReference type="SMART" id="SM01052">
    <property type="entry name" value="CAP_GLY"/>
    <property type="match status" value="1"/>
</dbReference>
<dbReference type="EMBL" id="JAYKXP010000053">
    <property type="protein sequence ID" value="KAK7035364.1"/>
    <property type="molecule type" value="Genomic_DNA"/>
</dbReference>
<evidence type="ECO:0000256" key="11">
    <source>
        <dbReference type="ARBA" id="ARBA00023212"/>
    </source>
</evidence>
<evidence type="ECO:0000256" key="7">
    <source>
        <dbReference type="ARBA" id="ARBA00022701"/>
    </source>
</evidence>
<evidence type="ECO:0000256" key="2">
    <source>
        <dbReference type="ARBA" id="ARBA00004186"/>
    </source>
</evidence>
<dbReference type="GO" id="GO:0005874">
    <property type="term" value="C:microtubule"/>
    <property type="evidence" value="ECO:0007669"/>
    <property type="project" value="UniProtKB-KW"/>
</dbReference>
<dbReference type="InterPro" id="IPR000938">
    <property type="entry name" value="CAP-Gly_domain"/>
</dbReference>
<keyword evidence="5" id="KW-0963">Cytoplasm</keyword>
<dbReference type="Proteomes" id="UP001383192">
    <property type="component" value="Unassembled WGS sequence"/>
</dbReference>
<gene>
    <name evidence="16" type="ORF">VNI00_011895</name>
</gene>
<feature type="region of interest" description="Disordered" evidence="14">
    <location>
        <begin position="77"/>
        <end position="245"/>
    </location>
</feature>
<dbReference type="PANTHER" id="PTHR18916">
    <property type="entry name" value="DYNACTIN 1-RELATED MICROTUBULE-BINDING"/>
    <property type="match status" value="1"/>
</dbReference>
<keyword evidence="6" id="KW-0132">Cell division</keyword>
<dbReference type="InterPro" id="IPR036859">
    <property type="entry name" value="CAP-Gly_dom_sf"/>
</dbReference>
<evidence type="ECO:0000313" key="17">
    <source>
        <dbReference type="Proteomes" id="UP001383192"/>
    </source>
</evidence>
<feature type="domain" description="CAP-Gly" evidence="15">
    <location>
        <begin position="25"/>
        <end position="67"/>
    </location>
</feature>
<name>A0AAW0CAD3_9AGAR</name>
<dbReference type="GO" id="GO:0051286">
    <property type="term" value="C:cell tip"/>
    <property type="evidence" value="ECO:0007669"/>
    <property type="project" value="TreeGrafter"/>
</dbReference>
<evidence type="ECO:0000256" key="8">
    <source>
        <dbReference type="ARBA" id="ARBA00022776"/>
    </source>
</evidence>
<feature type="region of interest" description="Disordered" evidence="14">
    <location>
        <begin position="1159"/>
        <end position="1193"/>
    </location>
</feature>
<dbReference type="GO" id="GO:0000132">
    <property type="term" value="P:establishment of mitotic spindle orientation"/>
    <property type="evidence" value="ECO:0007669"/>
    <property type="project" value="TreeGrafter"/>
</dbReference>
<keyword evidence="12" id="KW-0131">Cell cycle</keyword>
<comment type="similarity">
    <text evidence="4">Belongs to the dynactin 150 kDa subunit family.</text>
</comment>
<feature type="compositionally biased region" description="Polar residues" evidence="14">
    <location>
        <begin position="188"/>
        <end position="198"/>
    </location>
</feature>
<evidence type="ECO:0000256" key="14">
    <source>
        <dbReference type="SAM" id="MobiDB-lite"/>
    </source>
</evidence>
<dbReference type="AlphaFoldDB" id="A0AAW0CAD3"/>
<evidence type="ECO:0000256" key="3">
    <source>
        <dbReference type="ARBA" id="ARBA00004544"/>
    </source>
</evidence>
<accession>A0AAW0CAD3</accession>
<keyword evidence="9" id="KW-0243">Dynein</keyword>
<sequence>MSTTDPPLGSIIDLPIGRGVVRFSGPTQFKPGKWIGVELKEPNGKNDGSIDGVQYFSCRMGYGVFVRGSQVKAIVGNERDEKKTLPTPSTPVKRPSLGGGHKRTNSGAGAGLLRANSNISVTTRTASPSSSSARSASPSKPTTPLASSRINRLGQASPTKKSFASGSSPSLHQPRRSISLRSSPLQQDTPSRTESPTVNGARRVSSPLAQPSPQSTPSREPPPQPAHPPPPPQIHTTPPAPHPIVDDSELQELRIKIRVLEAKRADDAQHIRELETRLSDAESFVSLRPKLQAKLQSLQTELSATKRQLADAEQLGKVGDERFVDMEERLEMAMLDKEVAEEKAELASAEVDELRERVAALEVEVEVLHEERELIEEDNRVERPDKGSLEYVQLEKQNERLKEALMRLRDISNETEVEQRHRIAEMEKDVERTEALQAEYQTLQIKLVNAETQVEDLKLQLDDALGAEDLLVQLTERNLQLGEKIEEMRITIEDLEALKELSDELEENHVETEKALHEDIQSREIQIHNLQSKITSLEESCQDYEHTIAQFRDLVLQLQSELETLRTTTATAQSESQTATSQTAAVLSLNMKLQSTAVKNQARMIEMECTKIESRERGELLGIVWPYLPQPYLDTDIDATNAYLYFARMAAKVELINAVTAQAHNLPDSLLEENSKVSEVMVGICDMRTRLSSLGVLCRRFAAILRCCDAERFLDVGKVYQEISPLEKRVDMHIDLLRRDEFRAGECVADVAKIHAQFTHLSELYFSGFPYDLGERQLGYVASFDLDLDIFAASVGLVRSLVEGLVKDKEEDPDVVLDMGGFDINTELFEPLGMLLGKGKSAKAVSRKLIKRLEELTKDSSALKEHLLPLMEGLSNKVGDLVNFGISLAQQTIKHVGDARSGSSPFQLTTILSTAKELASGNTNYKPGTLWWEAVAETITQLIQEGGKLGAGVGGENVIKINGIPPWQTRLEIIKASLAVNLEAEHKVSQLSDEIQGLVRSLKSKDQSIQEYRVKIEMQERRMETAKKQGELVAELERELEEKRKQEKDYVEAQEMTQEENDTLRKEVARLTALAEGKGDANRSTGAPTAEADAPVVVENLEQGYLIEQVPTVFLQVITLLSNTITSFQNECLRSTIRFLRMENIHLKGHDLLKEIEALPPLHPPRSPTPSLTPDSGPDTDEDDDERPKTPKQLTLRDLATETKLLYRDVIKFSAEPKVVDLSLRKRGAGWVPKKKMPAQQVLDRKLEMERLGRRVKGLVEKASGLR</sequence>
<evidence type="ECO:0000256" key="4">
    <source>
        <dbReference type="ARBA" id="ARBA00011010"/>
    </source>
</evidence>
<dbReference type="GO" id="GO:0005816">
    <property type="term" value="C:spindle pole body"/>
    <property type="evidence" value="ECO:0007669"/>
    <property type="project" value="TreeGrafter"/>
</dbReference>
<evidence type="ECO:0000256" key="13">
    <source>
        <dbReference type="SAM" id="Coils"/>
    </source>
</evidence>
<feature type="compositionally biased region" description="Pro residues" evidence="14">
    <location>
        <begin position="219"/>
        <end position="242"/>
    </location>
</feature>
<keyword evidence="7" id="KW-0493">Microtubule</keyword>
<dbReference type="Gene3D" id="2.30.30.190">
    <property type="entry name" value="CAP Gly-rich-like domain"/>
    <property type="match status" value="1"/>
</dbReference>
<dbReference type="GO" id="GO:0051301">
    <property type="term" value="P:cell division"/>
    <property type="evidence" value="ECO:0007669"/>
    <property type="project" value="UniProtKB-KW"/>
</dbReference>
<dbReference type="SUPFAM" id="SSF74924">
    <property type="entry name" value="Cap-Gly domain"/>
    <property type="match status" value="1"/>
</dbReference>
<dbReference type="GO" id="GO:0030286">
    <property type="term" value="C:dynein complex"/>
    <property type="evidence" value="ECO:0007669"/>
    <property type="project" value="UniProtKB-KW"/>
</dbReference>
<proteinExistence type="inferred from homology"/>
<dbReference type="PROSITE" id="PS00845">
    <property type="entry name" value="CAP_GLY_1"/>
    <property type="match status" value="1"/>
</dbReference>
<keyword evidence="8" id="KW-0498">Mitosis</keyword>
<feature type="coiled-coil region" evidence="13">
    <location>
        <begin position="288"/>
        <end position="568"/>
    </location>
</feature>
<comment type="caution">
    <text evidence="16">The sequence shown here is derived from an EMBL/GenBank/DDBJ whole genome shotgun (WGS) entry which is preliminary data.</text>
</comment>
<keyword evidence="17" id="KW-1185">Reference proteome</keyword>
<evidence type="ECO:0000256" key="10">
    <source>
        <dbReference type="ARBA" id="ARBA00023054"/>
    </source>
</evidence>
<evidence type="ECO:0000259" key="15">
    <source>
        <dbReference type="PROSITE" id="PS50245"/>
    </source>
</evidence>